<organism evidence="4 5">
    <name type="scientific">Adlercreutzia caecimuris</name>
    <dbReference type="NCBI Taxonomy" id="671266"/>
    <lineage>
        <taxon>Bacteria</taxon>
        <taxon>Bacillati</taxon>
        <taxon>Actinomycetota</taxon>
        <taxon>Coriobacteriia</taxon>
        <taxon>Eggerthellales</taxon>
        <taxon>Eggerthellaceae</taxon>
        <taxon>Adlercreutzia</taxon>
    </lineage>
</organism>
<accession>A0A4S4G8C6</accession>
<dbReference type="Pfam" id="PF00041">
    <property type="entry name" value="fn3"/>
    <property type="match status" value="1"/>
</dbReference>
<dbReference type="RefSeq" id="WP_136432764.1">
    <property type="nucleotide sequence ID" value="NZ_JAAWMV010000042.1"/>
</dbReference>
<dbReference type="GO" id="GO:0016798">
    <property type="term" value="F:hydrolase activity, acting on glycosyl bonds"/>
    <property type="evidence" value="ECO:0007669"/>
    <property type="project" value="UniProtKB-KW"/>
</dbReference>
<comment type="caution">
    <text evidence="4">The sequence shown here is derived from an EMBL/GenBank/DDBJ whole genome shotgun (WGS) entry which is preliminary data.</text>
</comment>
<dbReference type="PROSITE" id="PS50853">
    <property type="entry name" value="FN3"/>
    <property type="match status" value="1"/>
</dbReference>
<dbReference type="SUPFAM" id="SSF49265">
    <property type="entry name" value="Fibronectin type III"/>
    <property type="match status" value="2"/>
</dbReference>
<protein>
    <submittedName>
        <fullName evidence="4">Fibronectin type III domain-containing protein</fullName>
    </submittedName>
</protein>
<dbReference type="EMBL" id="SSTJ01000001">
    <property type="protein sequence ID" value="THG39022.1"/>
    <property type="molecule type" value="Genomic_DNA"/>
</dbReference>
<evidence type="ECO:0000259" key="3">
    <source>
        <dbReference type="PROSITE" id="PS50853"/>
    </source>
</evidence>
<proteinExistence type="predicted"/>
<evidence type="ECO:0000256" key="2">
    <source>
        <dbReference type="ARBA" id="ARBA00023295"/>
    </source>
</evidence>
<dbReference type="InterPro" id="IPR013783">
    <property type="entry name" value="Ig-like_fold"/>
</dbReference>
<dbReference type="InterPro" id="IPR036116">
    <property type="entry name" value="FN3_sf"/>
</dbReference>
<keyword evidence="1" id="KW-0677">Repeat</keyword>
<gene>
    <name evidence="4" type="ORF">E5986_01675</name>
</gene>
<dbReference type="Gene3D" id="2.60.40.10">
    <property type="entry name" value="Immunoglobulins"/>
    <property type="match status" value="3"/>
</dbReference>
<dbReference type="InterPro" id="IPR050991">
    <property type="entry name" value="ECM_Regulatory_Proteins"/>
</dbReference>
<dbReference type="PANTHER" id="PTHR46708">
    <property type="entry name" value="TENASCIN"/>
    <property type="match status" value="1"/>
</dbReference>
<keyword evidence="2" id="KW-0326">Glycosidase</keyword>
<dbReference type="GO" id="GO:0005975">
    <property type="term" value="P:carbohydrate metabolic process"/>
    <property type="evidence" value="ECO:0007669"/>
    <property type="project" value="UniProtKB-ARBA"/>
</dbReference>
<dbReference type="AlphaFoldDB" id="A0A4S4G8C6"/>
<dbReference type="InterPro" id="IPR003961">
    <property type="entry name" value="FN3_dom"/>
</dbReference>
<evidence type="ECO:0000313" key="5">
    <source>
        <dbReference type="Proteomes" id="UP000308978"/>
    </source>
</evidence>
<sequence>MEGTRRLTGGGRAILTALAAALVLCTAALVLAPEKAYAYGFKQTAATKDSATITWEDPNAGSSFYTTTGYTVQWGEEYGKVTKSVTLPATQKNFTFTGLKPGTKYYAKVTYSCRTSYGAYDSQYLASGDIASRVVTPTGVKQTKWWYYARSVEFTWNKQTAADKVEYKVCKNGSSKAVAKDSTAYLSTNFSVPKVKNNVMYTVQMRVHDQWGWSGWSKKAYLFTQPMVNAKKTKVKGNKLTVTWGKIKGATSYTVYVSTKEKKGYKKLATVKSSKSSVTLKKLKGKKFSPKKNYYVYVVANKKVGKTTYTSGKHYSYKVKGARGQLRWTFD</sequence>
<dbReference type="CDD" id="cd00063">
    <property type="entry name" value="FN3"/>
    <property type="match status" value="1"/>
</dbReference>
<dbReference type="SMART" id="SM00060">
    <property type="entry name" value="FN3"/>
    <property type="match status" value="3"/>
</dbReference>
<evidence type="ECO:0000313" key="4">
    <source>
        <dbReference type="EMBL" id="THG39022.1"/>
    </source>
</evidence>
<reference evidence="4 5" key="1">
    <citation type="submission" date="2019-04" db="EMBL/GenBank/DDBJ databases">
        <title>Microbes associate with the intestines of laboratory mice.</title>
        <authorList>
            <person name="Navarre W."/>
            <person name="Wong E."/>
            <person name="Huang K.C."/>
            <person name="Tropini C."/>
            <person name="Ng K."/>
            <person name="Yu B."/>
        </authorList>
    </citation>
    <scope>NUCLEOTIDE SEQUENCE [LARGE SCALE GENOMIC DNA]</scope>
    <source>
        <strain evidence="4 5">NM80_B27</strain>
    </source>
</reference>
<feature type="domain" description="Fibronectin type-III" evidence="3">
    <location>
        <begin position="32"/>
        <end position="133"/>
    </location>
</feature>
<evidence type="ECO:0000256" key="1">
    <source>
        <dbReference type="ARBA" id="ARBA00022737"/>
    </source>
</evidence>
<name>A0A4S4G8C6_9ACTN</name>
<dbReference type="Proteomes" id="UP000308978">
    <property type="component" value="Unassembled WGS sequence"/>
</dbReference>
<dbReference type="PANTHER" id="PTHR46708:SF2">
    <property type="entry name" value="FIBRONECTIN TYPE-III DOMAIN-CONTAINING PROTEIN"/>
    <property type="match status" value="1"/>
</dbReference>
<keyword evidence="2" id="KW-0378">Hydrolase</keyword>